<dbReference type="EMBL" id="JAMKFB020000009">
    <property type="protein sequence ID" value="KAL0185266.1"/>
    <property type="molecule type" value="Genomic_DNA"/>
</dbReference>
<sequence length="56" mass="6309">SDHSSQVQSDPDTSLVIPVLLRMAINRRDSDLKSASKTKLRTLLIQTLFDHLSMKT</sequence>
<name>A0ABD0QJL8_CIRMR</name>
<dbReference type="AlphaFoldDB" id="A0ABD0QJL8"/>
<proteinExistence type="predicted"/>
<accession>A0ABD0QJL8</accession>
<protein>
    <submittedName>
        <fullName evidence="1">Uncharacterized protein</fullName>
    </submittedName>
</protein>
<keyword evidence="2" id="KW-1185">Reference proteome</keyword>
<comment type="caution">
    <text evidence="1">The sequence shown here is derived from an EMBL/GenBank/DDBJ whole genome shotgun (WGS) entry which is preliminary data.</text>
</comment>
<gene>
    <name evidence="1" type="ORF">M9458_020963</name>
</gene>
<reference evidence="1 2" key="1">
    <citation type="submission" date="2024-05" db="EMBL/GenBank/DDBJ databases">
        <title>Genome sequencing and assembly of Indian major carp, Cirrhinus mrigala (Hamilton, 1822).</title>
        <authorList>
            <person name="Mohindra V."/>
            <person name="Chowdhury L.M."/>
            <person name="Lal K."/>
            <person name="Jena J.K."/>
        </authorList>
    </citation>
    <scope>NUCLEOTIDE SEQUENCE [LARGE SCALE GENOMIC DNA]</scope>
    <source>
        <strain evidence="1">CM1030</strain>
        <tissue evidence="1">Blood</tissue>
    </source>
</reference>
<feature type="non-terminal residue" evidence="1">
    <location>
        <position position="1"/>
    </location>
</feature>
<feature type="non-terminal residue" evidence="1">
    <location>
        <position position="56"/>
    </location>
</feature>
<evidence type="ECO:0000313" key="1">
    <source>
        <dbReference type="EMBL" id="KAL0185266.1"/>
    </source>
</evidence>
<dbReference type="Proteomes" id="UP001529510">
    <property type="component" value="Unassembled WGS sequence"/>
</dbReference>
<organism evidence="1 2">
    <name type="scientific">Cirrhinus mrigala</name>
    <name type="common">Mrigala</name>
    <dbReference type="NCBI Taxonomy" id="683832"/>
    <lineage>
        <taxon>Eukaryota</taxon>
        <taxon>Metazoa</taxon>
        <taxon>Chordata</taxon>
        <taxon>Craniata</taxon>
        <taxon>Vertebrata</taxon>
        <taxon>Euteleostomi</taxon>
        <taxon>Actinopterygii</taxon>
        <taxon>Neopterygii</taxon>
        <taxon>Teleostei</taxon>
        <taxon>Ostariophysi</taxon>
        <taxon>Cypriniformes</taxon>
        <taxon>Cyprinidae</taxon>
        <taxon>Labeoninae</taxon>
        <taxon>Labeonini</taxon>
        <taxon>Cirrhinus</taxon>
    </lineage>
</organism>
<evidence type="ECO:0000313" key="2">
    <source>
        <dbReference type="Proteomes" id="UP001529510"/>
    </source>
</evidence>